<organism evidence="3 4">
    <name type="scientific">Arthrobacter globiformis</name>
    <dbReference type="NCBI Taxonomy" id="1665"/>
    <lineage>
        <taxon>Bacteria</taxon>
        <taxon>Bacillati</taxon>
        <taxon>Actinomycetota</taxon>
        <taxon>Actinomycetes</taxon>
        <taxon>Micrococcales</taxon>
        <taxon>Micrococcaceae</taxon>
        <taxon>Arthrobacter</taxon>
    </lineage>
</organism>
<evidence type="ECO:0000256" key="1">
    <source>
        <dbReference type="SAM" id="MobiDB-lite"/>
    </source>
</evidence>
<evidence type="ECO:0000313" key="3">
    <source>
        <dbReference type="EMBL" id="RAM35531.1"/>
    </source>
</evidence>
<keyword evidence="2" id="KW-0812">Transmembrane</keyword>
<feature type="region of interest" description="Disordered" evidence="1">
    <location>
        <begin position="283"/>
        <end position="302"/>
    </location>
</feature>
<dbReference type="AlphaFoldDB" id="A0A328HBH0"/>
<feature type="compositionally biased region" description="Low complexity" evidence="1">
    <location>
        <begin position="183"/>
        <end position="198"/>
    </location>
</feature>
<dbReference type="OrthoDB" id="4934727at2"/>
<feature type="region of interest" description="Disordered" evidence="1">
    <location>
        <begin position="326"/>
        <end position="397"/>
    </location>
</feature>
<accession>A0A328HBH0</accession>
<name>A0A328HBH0_ARTGO</name>
<feature type="compositionally biased region" description="Basic and acidic residues" evidence="1">
    <location>
        <begin position="80"/>
        <end position="95"/>
    </location>
</feature>
<protein>
    <submittedName>
        <fullName evidence="3">Uncharacterized protein</fullName>
    </submittedName>
</protein>
<feature type="compositionally biased region" description="Basic and acidic residues" evidence="1">
    <location>
        <begin position="115"/>
        <end position="134"/>
    </location>
</feature>
<keyword evidence="2" id="KW-0472">Membrane</keyword>
<gene>
    <name evidence="3" type="ORF">DBZ45_20210</name>
</gene>
<feature type="transmembrane region" description="Helical" evidence="2">
    <location>
        <begin position="431"/>
        <end position="452"/>
    </location>
</feature>
<comment type="caution">
    <text evidence="3">The sequence shown here is derived from an EMBL/GenBank/DDBJ whole genome shotgun (WGS) entry which is preliminary data.</text>
</comment>
<feature type="compositionally biased region" description="Low complexity" evidence="1">
    <location>
        <begin position="28"/>
        <end position="56"/>
    </location>
</feature>
<proteinExistence type="predicted"/>
<sequence length="454" mass="46520">MSQEQQPMRSRRELRKARDEALAQNRNAAPPGAGESAPASKPPASKAPAPNPAASKRPAKAGTGTSAPAGPEKTGSPRAADAKQENAAERSRRVEPGLADSAPAGSAAERSSQIRARDRAALRAIKELSEKEEQLSGGGPPTRRQLRLMQLKEQAVTSAMPVVPAVDGAAPTGKSPASSPDTSSGTAGKPAPAAGYKPAGPPSSGPGPRPATPAGNELPEGMTVEQALEARTLLAEQAKNQIAKMEHIAATDPEAVDPDILAQQIALAERAAVLNKRAMAKQKLAEQNTPQQSGQNGPSTASNLAMVTPLEFEQVPGVDRPVMKRPATSHVPVVTNPGPRVPARGNRTAQASRPSTPSTGRSRVIARAEAAARSAAAPPAGARQNEAWTDESGEDVTALPPVSAKSAYGLEPLDAATAGLARANRLRLIQLGVLALGAIALIAGIIMIISGLSS</sequence>
<dbReference type="RefSeq" id="WP_111905611.1">
    <property type="nucleotide sequence ID" value="NZ_QLNP01000103.1"/>
</dbReference>
<dbReference type="EMBL" id="QLNP01000103">
    <property type="protein sequence ID" value="RAM35531.1"/>
    <property type="molecule type" value="Genomic_DNA"/>
</dbReference>
<dbReference type="Proteomes" id="UP000249166">
    <property type="component" value="Unassembled WGS sequence"/>
</dbReference>
<feature type="compositionally biased region" description="Low complexity" evidence="1">
    <location>
        <begin position="352"/>
        <end position="383"/>
    </location>
</feature>
<keyword evidence="2" id="KW-1133">Transmembrane helix</keyword>
<feature type="region of interest" description="Disordered" evidence="1">
    <location>
        <begin position="1"/>
        <end position="223"/>
    </location>
</feature>
<evidence type="ECO:0000313" key="4">
    <source>
        <dbReference type="Proteomes" id="UP000249166"/>
    </source>
</evidence>
<evidence type="ECO:0000256" key="2">
    <source>
        <dbReference type="SAM" id="Phobius"/>
    </source>
</evidence>
<feature type="compositionally biased region" description="Pro residues" evidence="1">
    <location>
        <begin position="199"/>
        <end position="211"/>
    </location>
</feature>
<feature type="compositionally biased region" description="Polar residues" evidence="1">
    <location>
        <begin position="285"/>
        <end position="302"/>
    </location>
</feature>
<reference evidence="3 4" key="1">
    <citation type="submission" date="2018-04" db="EMBL/GenBank/DDBJ databases">
        <title>Bacteria isolated from cave deposits of Manipur.</title>
        <authorList>
            <person name="Sahoo D."/>
            <person name="Sarangthem I."/>
            <person name="Nandeibam J."/>
        </authorList>
    </citation>
    <scope>NUCLEOTIDE SEQUENCE [LARGE SCALE GENOMIC DNA]</scope>
    <source>
        <strain evidence="4">mrc11</strain>
    </source>
</reference>